<evidence type="ECO:0000256" key="6">
    <source>
        <dbReference type="ARBA" id="ARBA00024284"/>
    </source>
</evidence>
<dbReference type="Gene3D" id="2.60.120.10">
    <property type="entry name" value="Jelly Rolls"/>
    <property type="match status" value="1"/>
</dbReference>
<dbReference type="Pfam" id="PF07847">
    <property type="entry name" value="PCO_ADO"/>
    <property type="match status" value="1"/>
</dbReference>
<protein>
    <recommendedName>
        <fullName evidence="2">cysteine dioxygenase</fullName>
        <ecNumber evidence="2">1.13.11.20</ecNumber>
    </recommendedName>
</protein>
<gene>
    <name evidence="7" type="ORF">CROS1456_LOCUS1705</name>
</gene>
<dbReference type="GO" id="GO:0017172">
    <property type="term" value="F:cysteine dioxygenase activity"/>
    <property type="evidence" value="ECO:0007669"/>
    <property type="project" value="UniProtKB-EC"/>
</dbReference>
<keyword evidence="3" id="KW-0479">Metal-binding</keyword>
<comment type="similarity">
    <text evidence="1">Belongs to the cysteine dioxygenase family.</text>
</comment>
<evidence type="ECO:0000256" key="4">
    <source>
        <dbReference type="ARBA" id="ARBA00023002"/>
    </source>
</evidence>
<dbReference type="InterPro" id="IPR012864">
    <property type="entry name" value="PCO/ADO"/>
</dbReference>
<proteinExistence type="inferred from homology"/>
<dbReference type="InterPro" id="IPR011051">
    <property type="entry name" value="RmlC_Cupin_sf"/>
</dbReference>
<dbReference type="AlphaFoldDB" id="A0A7S3C8Q1"/>
<evidence type="ECO:0000256" key="2">
    <source>
        <dbReference type="ARBA" id="ARBA00013133"/>
    </source>
</evidence>
<dbReference type="GO" id="GO:0070483">
    <property type="term" value="P:detection of hypoxia"/>
    <property type="evidence" value="ECO:0007669"/>
    <property type="project" value="UniProtKB-ARBA"/>
</dbReference>
<reference evidence="7" key="1">
    <citation type="submission" date="2021-01" db="EMBL/GenBank/DDBJ databases">
        <authorList>
            <person name="Corre E."/>
            <person name="Pelletier E."/>
            <person name="Niang G."/>
            <person name="Scheremetjew M."/>
            <person name="Finn R."/>
            <person name="Kale V."/>
            <person name="Holt S."/>
            <person name="Cochrane G."/>
            <person name="Meng A."/>
            <person name="Brown T."/>
            <person name="Cohen L."/>
        </authorList>
    </citation>
    <scope>NUCLEOTIDE SEQUENCE</scope>
    <source>
        <strain evidence="7">RCC1871</strain>
    </source>
</reference>
<evidence type="ECO:0000256" key="1">
    <source>
        <dbReference type="ARBA" id="ARBA00006622"/>
    </source>
</evidence>
<dbReference type="GO" id="GO:0046872">
    <property type="term" value="F:metal ion binding"/>
    <property type="evidence" value="ECO:0007669"/>
    <property type="project" value="UniProtKB-KW"/>
</dbReference>
<evidence type="ECO:0000256" key="5">
    <source>
        <dbReference type="ARBA" id="ARBA00023004"/>
    </source>
</evidence>
<comment type="catalytic activity">
    <reaction evidence="6">
        <text>L-cysteine + O2 = 3-sulfino-L-alanine + H(+)</text>
        <dbReference type="Rhea" id="RHEA:20441"/>
        <dbReference type="ChEBI" id="CHEBI:15378"/>
        <dbReference type="ChEBI" id="CHEBI:15379"/>
        <dbReference type="ChEBI" id="CHEBI:35235"/>
        <dbReference type="ChEBI" id="CHEBI:61085"/>
        <dbReference type="EC" id="1.13.11.20"/>
    </reaction>
    <physiologicalReaction direction="left-to-right" evidence="6">
        <dbReference type="Rhea" id="RHEA:20442"/>
    </physiologicalReaction>
</comment>
<evidence type="ECO:0000313" key="7">
    <source>
        <dbReference type="EMBL" id="CAE0188636.1"/>
    </source>
</evidence>
<keyword evidence="5" id="KW-0408">Iron</keyword>
<sequence length="284" mass="30802">MRSFLKAALRTNTLSRTRPAQSLASPRNRSFDSVNWTRSHVRAMSASTSAVSGVVEAARGVFSRRLLPSEHLTEKDVQELLKSLGKITVNEVGLAKNAEEERAKAAGLLSGLPFARQKDKRPPVTYYHIYECPDFTVGIFCIPEGRDIPTHDHPGMTVCSKVLYGRVRVESYDEAPDLAGAAGAPPGAIVARKVRDDVVTEGSGPQTLFSESGNIHRFSAVESCAILDVLGPPYDSSQGREIAYYEEDEAEGLGLGEGASVLRKVLPPDDFVVEGRPYTGERVA</sequence>
<dbReference type="InterPro" id="IPR014710">
    <property type="entry name" value="RmlC-like_jellyroll"/>
</dbReference>
<dbReference type="EMBL" id="HBHZ01002195">
    <property type="protein sequence ID" value="CAE0188636.1"/>
    <property type="molecule type" value="Transcribed_RNA"/>
</dbReference>
<dbReference type="SUPFAM" id="SSF51182">
    <property type="entry name" value="RmlC-like cupins"/>
    <property type="match status" value="1"/>
</dbReference>
<evidence type="ECO:0000256" key="3">
    <source>
        <dbReference type="ARBA" id="ARBA00022723"/>
    </source>
</evidence>
<dbReference type="PANTHER" id="PTHR22966:SF61">
    <property type="entry name" value="2-AMINOETHANETHIOL DIOXYGENASE"/>
    <property type="match status" value="1"/>
</dbReference>
<accession>A0A7S3C8Q1</accession>
<keyword evidence="4" id="KW-0560">Oxidoreductase</keyword>
<dbReference type="PANTHER" id="PTHR22966">
    <property type="entry name" value="2-AMINOETHANETHIOL DIOXYGENASE"/>
    <property type="match status" value="1"/>
</dbReference>
<dbReference type="EC" id="1.13.11.20" evidence="2"/>
<name>A0A7S3C8Q1_9CHLO</name>
<organism evidence="7">
    <name type="scientific">Chloropicon roscoffensis</name>
    <dbReference type="NCBI Taxonomy" id="1461544"/>
    <lineage>
        <taxon>Eukaryota</taxon>
        <taxon>Viridiplantae</taxon>
        <taxon>Chlorophyta</taxon>
        <taxon>Chloropicophyceae</taxon>
        <taxon>Chloropicales</taxon>
        <taxon>Chloropicaceae</taxon>
        <taxon>Chloropicon</taxon>
    </lineage>
</organism>
<dbReference type="CDD" id="cd20289">
    <property type="entry name" value="cupin_ADO"/>
    <property type="match status" value="1"/>
</dbReference>